<evidence type="ECO:0000313" key="3">
    <source>
        <dbReference type="Proteomes" id="UP000077829"/>
    </source>
</evidence>
<dbReference type="EMBL" id="CP015600">
    <property type="protein sequence ID" value="ANF86319.1"/>
    <property type="molecule type" value="Genomic_DNA"/>
</dbReference>
<dbReference type="InterPro" id="IPR011033">
    <property type="entry name" value="PRC_barrel-like_sf"/>
</dbReference>
<dbReference type="InterPro" id="IPR014747">
    <property type="entry name" value="Bac_photo_RC_H_C"/>
</dbReference>
<dbReference type="AlphaFoldDB" id="A0A172Z2V0"/>
<dbReference type="PATRIC" id="fig|219572.3.peg.3006"/>
<dbReference type="InterPro" id="IPR027275">
    <property type="entry name" value="PRC-brl_dom"/>
</dbReference>
<dbReference type="Gene3D" id="3.90.50.10">
    <property type="entry name" value="Photosynthetic Reaction Center, subunit H, domain 2"/>
    <property type="match status" value="2"/>
</dbReference>
<evidence type="ECO:0000313" key="2">
    <source>
        <dbReference type="EMBL" id="ANF86319.1"/>
    </source>
</evidence>
<reference evidence="2 3" key="1">
    <citation type="submission" date="2016-05" db="EMBL/GenBank/DDBJ databases">
        <title>Complete genome sequence of Pseudomonas antarctica PAMC 27494.</title>
        <authorList>
            <person name="Lee J."/>
        </authorList>
    </citation>
    <scope>NUCLEOTIDE SEQUENCE [LARGE SCALE GENOMIC DNA]</scope>
    <source>
        <strain evidence="2 3">PAMC 27494</strain>
    </source>
</reference>
<dbReference type="GO" id="GO:0030077">
    <property type="term" value="C:plasma membrane light-harvesting complex"/>
    <property type="evidence" value="ECO:0007669"/>
    <property type="project" value="InterPro"/>
</dbReference>
<dbReference type="KEGG" id="panr:A7J50_2929"/>
<dbReference type="Proteomes" id="UP000077829">
    <property type="component" value="Chromosome"/>
</dbReference>
<dbReference type="SUPFAM" id="SSF50346">
    <property type="entry name" value="PRC-barrel domain"/>
    <property type="match status" value="2"/>
</dbReference>
<dbReference type="GO" id="GO:0019684">
    <property type="term" value="P:photosynthesis, light reaction"/>
    <property type="evidence" value="ECO:0007669"/>
    <property type="project" value="InterPro"/>
</dbReference>
<organism evidence="2 3">
    <name type="scientific">Pseudomonas antarctica</name>
    <dbReference type="NCBI Taxonomy" id="219572"/>
    <lineage>
        <taxon>Bacteria</taxon>
        <taxon>Pseudomonadati</taxon>
        <taxon>Pseudomonadota</taxon>
        <taxon>Gammaproteobacteria</taxon>
        <taxon>Pseudomonadales</taxon>
        <taxon>Pseudomonadaceae</taxon>
        <taxon>Pseudomonas</taxon>
    </lineage>
</organism>
<accession>A0A172Z2V0</accession>
<proteinExistence type="predicted"/>
<dbReference type="STRING" id="219572.A7J50_2929"/>
<gene>
    <name evidence="2" type="ORF">A7J50_2929</name>
</gene>
<evidence type="ECO:0000259" key="1">
    <source>
        <dbReference type="Pfam" id="PF05239"/>
    </source>
</evidence>
<dbReference type="RefSeq" id="WP_064452441.1">
    <property type="nucleotide sequence ID" value="NZ_CP015600.1"/>
</dbReference>
<feature type="domain" description="PRC-barrel" evidence="1">
    <location>
        <begin position="7"/>
        <end position="54"/>
    </location>
</feature>
<name>A0A172Z2V0_9PSED</name>
<protein>
    <recommendedName>
        <fullName evidence="1">PRC-barrel domain-containing protein</fullName>
    </recommendedName>
</protein>
<sequence length="275" mass="31593">MLRSMQDLKDYTIAATDGDIGEVKDFYFDNEAWVIRYFIVETGAWFFSRKVLIPPFSIQRPEWEQRRLHVAITQEQVKNSPNIDTDKPVSRQHEMQYLSYYGYPYYWGDANIWAAGIDPGGFGLPGGAVGQAGARQENAKIERAHHEDDDPHLRSCKAIIGYHIKATDGAVGHVESLLINEETWAIQYLVINTSNWWIGHKVLIAPEWIDEISWADRSVTVDLDCASIKASPPYESSQQLNRERESNLYEHYGRAGYWQVETLVARQVFHPEDKS</sequence>
<dbReference type="Pfam" id="PF05239">
    <property type="entry name" value="PRC"/>
    <property type="match status" value="1"/>
</dbReference>